<dbReference type="GO" id="GO:0016787">
    <property type="term" value="F:hydrolase activity"/>
    <property type="evidence" value="ECO:0007669"/>
    <property type="project" value="UniProtKB-KW"/>
</dbReference>
<dbReference type="OrthoDB" id="9810236at2"/>
<dbReference type="PROSITE" id="PS51643">
    <property type="entry name" value="HD_CAS3"/>
    <property type="match status" value="1"/>
</dbReference>
<evidence type="ECO:0000256" key="4">
    <source>
        <dbReference type="ARBA" id="ARBA00022723"/>
    </source>
</evidence>
<dbReference type="STRING" id="128403.WA1_23435"/>
<dbReference type="GO" id="GO:0003676">
    <property type="term" value="F:nucleic acid binding"/>
    <property type="evidence" value="ECO:0007669"/>
    <property type="project" value="InterPro"/>
</dbReference>
<dbReference type="Gene3D" id="1.10.3210.30">
    <property type="match status" value="1"/>
</dbReference>
<dbReference type="InterPro" id="IPR006474">
    <property type="entry name" value="Helicase_Cas3_CRISPR-ass_core"/>
</dbReference>
<dbReference type="SMART" id="SM00487">
    <property type="entry name" value="DEXDc"/>
    <property type="match status" value="1"/>
</dbReference>
<dbReference type="Pfam" id="PF22590">
    <property type="entry name" value="Cas3-like_C_2"/>
    <property type="match status" value="1"/>
</dbReference>
<evidence type="ECO:0000256" key="6">
    <source>
        <dbReference type="ARBA" id="ARBA00022801"/>
    </source>
</evidence>
<evidence type="ECO:0000313" key="13">
    <source>
        <dbReference type="EMBL" id="KYC41073.1"/>
    </source>
</evidence>
<keyword evidence="7" id="KW-0347">Helicase</keyword>
<evidence type="ECO:0000256" key="3">
    <source>
        <dbReference type="ARBA" id="ARBA00022722"/>
    </source>
</evidence>
<evidence type="ECO:0000256" key="1">
    <source>
        <dbReference type="ARBA" id="ARBA00006847"/>
    </source>
</evidence>
<dbReference type="Proteomes" id="UP000076925">
    <property type="component" value="Unassembled WGS sequence"/>
</dbReference>
<comment type="similarity">
    <text evidence="10">Belongs to the DEAD box helicase family.</text>
</comment>
<keyword evidence="6" id="KW-0378">Hydrolase</keyword>
<sequence>MFKRLLAKSYQKDENDTRKKGAATYTGHISFVMQAADVLVDKLGMAILQQLGIQHIGLDSLAATVKLGAYLHDWGKANQHFQEMVYFKTIDPKSIDPNIQNYRKKIGDSLKARLNRQMLRHEVISGILALQVPCFREWLEKCPNANLTIAVWAAMGHHLKIGSSKDGTPSGCIAEIPSGTGDELKIYTSHSDFLTVLKMGSQSLGLPKQLPEFPTKIWTDKQLLTALTNLRNEFIDFEPDWEQQKFIAAVKATVIAADLAGSALPELEEDFQEWIKEVLSLQLSKQELNKLVQQRLNGKKLRQFQELIAKSKHRVTLVKAGCGTGKTVAAYAWGEKWAVGRKLFFSYPTTGTASQGYIDYADGTEIEAALMHSRADLDRELLFSGDEDDRESIDSKLMAFQAGRKKLIVCTVDSVLGLIQNNRKPLYSWSALAQSAFVFDEVHAFDLRLFGALLKFIKAFRGVPILLMSASFSPQQLSAIQQVLAEQGEDLGEPIEGPKELEELPRYDITYIPEISNFEELTEVWESVIEALRNQQKVLWVTNSVKTCIEIYRIAQVKLAEQLPEFSITPLIYHSRFRYKDRVKKHQAVIEAFKQDEPVLAITTQVCEMSLDLSADLLISAIAPAAALIQRLGRLNRRMSKVEEGAKLAIIYSWDNPKPYNEVEISTGKQLIQEFSGKTGISQRDLAEFSASLNSKEIPEVKSNWLEDNWCTYPNSLREAGYTMTVLLGEDEPEIWKIAEQKEQELLKKHQNVSRIKLFKQEAQKWTVPIRIESDYYTWKRRGFYPVTPIGRIPYSEEVGAEQ</sequence>
<dbReference type="GO" id="GO:0004518">
    <property type="term" value="F:nuclease activity"/>
    <property type="evidence" value="ECO:0007669"/>
    <property type="project" value="UniProtKB-KW"/>
</dbReference>
<dbReference type="InterPro" id="IPR054712">
    <property type="entry name" value="Cas3-like_dom"/>
</dbReference>
<evidence type="ECO:0000256" key="7">
    <source>
        <dbReference type="ARBA" id="ARBA00022806"/>
    </source>
</evidence>
<keyword evidence="3" id="KW-0540">Nuclease</keyword>
<name>A0A139X8W6_9CYAN</name>
<dbReference type="EMBL" id="ANNX02000025">
    <property type="protein sequence ID" value="KYC41073.1"/>
    <property type="molecule type" value="Genomic_DNA"/>
</dbReference>
<reference evidence="13 14" key="1">
    <citation type="journal article" date="2013" name="Genome Biol. Evol.">
        <title>Genomes of Stigonematalean cyanobacteria (subsection V) and the evolution of oxygenic photosynthesis from prokaryotes to plastids.</title>
        <authorList>
            <person name="Dagan T."/>
            <person name="Roettger M."/>
            <person name="Stucken K."/>
            <person name="Landan G."/>
            <person name="Koch R."/>
            <person name="Major P."/>
            <person name="Gould S.B."/>
            <person name="Goremykin V.V."/>
            <person name="Rippka R."/>
            <person name="Tandeau de Marsac N."/>
            <person name="Gugger M."/>
            <person name="Lockhart P.J."/>
            <person name="Allen J.F."/>
            <person name="Brune I."/>
            <person name="Maus I."/>
            <person name="Puhler A."/>
            <person name="Martin W.F."/>
        </authorList>
    </citation>
    <scope>NUCLEOTIDE SEQUENCE [LARGE SCALE GENOMIC DNA]</scope>
    <source>
        <strain evidence="13 14">PCC 7110</strain>
    </source>
</reference>
<proteinExistence type="inferred from homology"/>
<dbReference type="Gene3D" id="3.40.50.300">
    <property type="entry name" value="P-loop containing nucleotide triphosphate hydrolases"/>
    <property type="match status" value="2"/>
</dbReference>
<dbReference type="GO" id="GO:0003724">
    <property type="term" value="F:RNA helicase activity"/>
    <property type="evidence" value="ECO:0007669"/>
    <property type="project" value="TreeGrafter"/>
</dbReference>
<feature type="domain" description="Helicase ATP-binding" evidence="11">
    <location>
        <begin position="307"/>
        <end position="490"/>
    </location>
</feature>
<evidence type="ECO:0000259" key="11">
    <source>
        <dbReference type="PROSITE" id="PS51192"/>
    </source>
</evidence>
<evidence type="ECO:0000256" key="2">
    <source>
        <dbReference type="ARBA" id="ARBA00009046"/>
    </source>
</evidence>
<protein>
    <submittedName>
        <fullName evidence="13">CRISPR-associated protein Cas3</fullName>
    </submittedName>
</protein>
<dbReference type="PANTHER" id="PTHR47959">
    <property type="entry name" value="ATP-DEPENDENT RNA HELICASE RHLE-RELATED"/>
    <property type="match status" value="1"/>
</dbReference>
<dbReference type="GO" id="GO:0005524">
    <property type="term" value="F:ATP binding"/>
    <property type="evidence" value="ECO:0007669"/>
    <property type="project" value="UniProtKB-KW"/>
</dbReference>
<dbReference type="InterPro" id="IPR038257">
    <property type="entry name" value="CRISPR-assoc_Cas3_HD_sf"/>
</dbReference>
<evidence type="ECO:0000259" key="12">
    <source>
        <dbReference type="PROSITE" id="PS51643"/>
    </source>
</evidence>
<dbReference type="Pfam" id="PF18019">
    <property type="entry name" value="Cas3_HD"/>
    <property type="match status" value="1"/>
</dbReference>
<accession>A0A139X8W6</accession>
<dbReference type="Pfam" id="PF00270">
    <property type="entry name" value="DEAD"/>
    <property type="match status" value="1"/>
</dbReference>
<evidence type="ECO:0000256" key="9">
    <source>
        <dbReference type="ARBA" id="ARBA00023118"/>
    </source>
</evidence>
<dbReference type="InterPro" id="IPR027417">
    <property type="entry name" value="P-loop_NTPase"/>
</dbReference>
<dbReference type="GO" id="GO:0051607">
    <property type="term" value="P:defense response to virus"/>
    <property type="evidence" value="ECO:0007669"/>
    <property type="project" value="UniProtKB-KW"/>
</dbReference>
<dbReference type="SMART" id="SM00490">
    <property type="entry name" value="HELICc"/>
    <property type="match status" value="1"/>
</dbReference>
<dbReference type="InterPro" id="IPR014001">
    <property type="entry name" value="Helicase_ATP-bd"/>
</dbReference>
<feature type="domain" description="HD Cas3-type" evidence="12">
    <location>
        <begin position="18"/>
        <end position="260"/>
    </location>
</feature>
<dbReference type="InterPro" id="IPR011545">
    <property type="entry name" value="DEAD/DEAH_box_helicase_dom"/>
</dbReference>
<organism evidence="13 14">
    <name type="scientific">Scytonema hofmannii PCC 7110</name>
    <dbReference type="NCBI Taxonomy" id="128403"/>
    <lineage>
        <taxon>Bacteria</taxon>
        <taxon>Bacillati</taxon>
        <taxon>Cyanobacteriota</taxon>
        <taxon>Cyanophyceae</taxon>
        <taxon>Nostocales</taxon>
        <taxon>Scytonemataceae</taxon>
        <taxon>Scytonema</taxon>
    </lineage>
</organism>
<dbReference type="NCBIfam" id="TIGR01587">
    <property type="entry name" value="cas3_core"/>
    <property type="match status" value="1"/>
</dbReference>
<dbReference type="InterPro" id="IPR001650">
    <property type="entry name" value="Helicase_C-like"/>
</dbReference>
<keyword evidence="8" id="KW-0067">ATP-binding</keyword>
<evidence type="ECO:0000256" key="8">
    <source>
        <dbReference type="ARBA" id="ARBA00022840"/>
    </source>
</evidence>
<dbReference type="AlphaFoldDB" id="A0A139X8W6"/>
<dbReference type="SUPFAM" id="SSF52540">
    <property type="entry name" value="P-loop containing nucleoside triphosphate hydrolases"/>
    <property type="match status" value="1"/>
</dbReference>
<evidence type="ECO:0000256" key="5">
    <source>
        <dbReference type="ARBA" id="ARBA00022741"/>
    </source>
</evidence>
<keyword evidence="9" id="KW-0051">Antiviral defense</keyword>
<comment type="caution">
    <text evidence="13">The sequence shown here is derived from an EMBL/GenBank/DDBJ whole genome shotgun (WGS) entry which is preliminary data.</text>
</comment>
<comment type="similarity">
    <text evidence="2">In the central section; belongs to the CRISPR-associated helicase Cas3 family.</text>
</comment>
<gene>
    <name evidence="13" type="ORF">WA1_23435</name>
</gene>
<keyword evidence="4" id="KW-0479">Metal-binding</keyword>
<evidence type="ECO:0000256" key="10">
    <source>
        <dbReference type="ARBA" id="ARBA00038437"/>
    </source>
</evidence>
<dbReference type="PROSITE" id="PS51192">
    <property type="entry name" value="HELICASE_ATP_BIND_1"/>
    <property type="match status" value="1"/>
</dbReference>
<dbReference type="InterPro" id="IPR006483">
    <property type="entry name" value="CRISPR-assoc_Cas3_HD"/>
</dbReference>
<comment type="similarity">
    <text evidence="1">In the N-terminal section; belongs to the CRISPR-associated nuclease Cas3-HD family.</text>
</comment>
<evidence type="ECO:0000313" key="14">
    <source>
        <dbReference type="Proteomes" id="UP000076925"/>
    </source>
</evidence>
<dbReference type="PANTHER" id="PTHR47959:SF16">
    <property type="entry name" value="CRISPR-ASSOCIATED NUCLEASE_HELICASE CAS3-RELATED"/>
    <property type="match status" value="1"/>
</dbReference>
<dbReference type="GO" id="GO:0005829">
    <property type="term" value="C:cytosol"/>
    <property type="evidence" value="ECO:0007669"/>
    <property type="project" value="TreeGrafter"/>
</dbReference>
<dbReference type="RefSeq" id="WP_017740138.1">
    <property type="nucleotide sequence ID" value="NZ_KQ976354.1"/>
</dbReference>
<dbReference type="InterPro" id="IPR050079">
    <property type="entry name" value="DEAD_box_RNA_helicase"/>
</dbReference>
<keyword evidence="5" id="KW-0547">Nucleotide-binding</keyword>
<dbReference type="GO" id="GO:0046872">
    <property type="term" value="F:metal ion binding"/>
    <property type="evidence" value="ECO:0007669"/>
    <property type="project" value="UniProtKB-KW"/>
</dbReference>
<keyword evidence="14" id="KW-1185">Reference proteome</keyword>